<dbReference type="InterPro" id="IPR023614">
    <property type="entry name" value="Porin_dom_sf"/>
</dbReference>
<dbReference type="EMBL" id="LT599585">
    <property type="protein sequence ID" value="SBW85079.1"/>
    <property type="molecule type" value="Genomic_DNA"/>
</dbReference>
<evidence type="ECO:0000256" key="1">
    <source>
        <dbReference type="ARBA" id="ARBA00009075"/>
    </source>
</evidence>
<proteinExistence type="inferred from homology"/>
<evidence type="ECO:0000313" key="5">
    <source>
        <dbReference type="Proteomes" id="UP000245431"/>
    </source>
</evidence>
<sequence length="442" mass="48778">MNNNNNFYGLSLIALGMSLGQVAVAVEQKPEGFIEGSSFNILNRNLYFNRDFRNGQSSRTGNGYSEEWAHGIIGRFESGFTQGTVGFGIDAFAMQGIKLDSGDGRSGAGGTVDIMPYNSKGQPEDTYSKVGGAAKLRLLDTVVKVGDVFPSTPVVAYGDSRLLPESFRGATFANTSIEGLTLQGGRLHAMSQPNSSSMRDGFATFYAGSVDAPWIAYLGGDYTVNEHIGVSLYTSRFKDVWNQYYAGTTLSYPLSETVALIGGLNYYRAVDEGKKLLGSFDNNIWSGKTGIQFGAHTLTVGYQRSNGDDDFDYLRQSDSIFLDNSIQYSDFNSPKEQSLQLRYDLNMQSFGIPGLSFMTRYAKGWDADYSNANSVYMRRGADGAPLQDQKRWERDIEAKYIIQAGSLKDMSFRVRQATTRATAFESDLDEIRLIVEYPLQIL</sequence>
<accession>A0A1D3K9P9</accession>
<dbReference type="GO" id="GO:0016020">
    <property type="term" value="C:membrane"/>
    <property type="evidence" value="ECO:0007669"/>
    <property type="project" value="InterPro"/>
</dbReference>
<dbReference type="GO" id="GO:0016787">
    <property type="term" value="F:hydrolase activity"/>
    <property type="evidence" value="ECO:0007669"/>
    <property type="project" value="UniProtKB-KW"/>
</dbReference>
<dbReference type="Gene3D" id="2.40.160.10">
    <property type="entry name" value="Porin"/>
    <property type="match status" value="1"/>
</dbReference>
<gene>
    <name evidence="4" type="primary">oprD</name>
    <name evidence="4" type="ORF">PVE_P0034</name>
</gene>
<dbReference type="AlphaFoldDB" id="A0A1D3K9P9"/>
<dbReference type="InterPro" id="IPR005318">
    <property type="entry name" value="OM_porin_bac"/>
</dbReference>
<keyword evidence="2" id="KW-0813">Transport</keyword>
<dbReference type="PANTHER" id="PTHR34596:SF2">
    <property type="entry name" value="CHITOPORIN"/>
    <property type="match status" value="1"/>
</dbReference>
<dbReference type="EC" id="3.4.21.-" evidence="4"/>
<name>A0A1D3K9P9_PSEVE</name>
<evidence type="ECO:0000256" key="3">
    <source>
        <dbReference type="ARBA" id="ARBA00022729"/>
    </source>
</evidence>
<protein>
    <submittedName>
        <fullName evidence="4">Porin D</fullName>
        <ecNumber evidence="4">3.4.21.-</ecNumber>
    </submittedName>
</protein>
<dbReference type="PANTHER" id="PTHR34596">
    <property type="entry name" value="CHITOPORIN"/>
    <property type="match status" value="1"/>
</dbReference>
<dbReference type="Pfam" id="PF03573">
    <property type="entry name" value="OprD"/>
    <property type="match status" value="1"/>
</dbReference>
<keyword evidence="4" id="KW-0614">Plasmid</keyword>
<organism evidence="4 5">
    <name type="scientific">Pseudomonas veronii 1YdBTEX2</name>
    <dbReference type="NCBI Taxonomy" id="1295141"/>
    <lineage>
        <taxon>Bacteria</taxon>
        <taxon>Pseudomonadati</taxon>
        <taxon>Pseudomonadota</taxon>
        <taxon>Gammaproteobacteria</taxon>
        <taxon>Pseudomonadales</taxon>
        <taxon>Pseudomonadaceae</taxon>
        <taxon>Pseudomonas</taxon>
    </lineage>
</organism>
<dbReference type="GO" id="GO:0015288">
    <property type="term" value="F:porin activity"/>
    <property type="evidence" value="ECO:0007669"/>
    <property type="project" value="TreeGrafter"/>
</dbReference>
<keyword evidence="4" id="KW-0378">Hydrolase</keyword>
<comment type="similarity">
    <text evidence="1">Belongs to the outer membrane porin (Opr) (TC 1.B.25) family.</text>
</comment>
<keyword evidence="3" id="KW-0732">Signal</keyword>
<geneLocation type="plasmid" evidence="5">
    <name>pve_Plasmid</name>
</geneLocation>
<evidence type="ECO:0000256" key="2">
    <source>
        <dbReference type="ARBA" id="ARBA00022448"/>
    </source>
</evidence>
<reference evidence="5" key="1">
    <citation type="submission" date="2016-07" db="EMBL/GenBank/DDBJ databases">
        <authorList>
            <person name="Florea S."/>
            <person name="Webb J.S."/>
            <person name="Jaromczyk J."/>
            <person name="Schardl C.L."/>
        </authorList>
    </citation>
    <scope>NUCLEOTIDE SEQUENCE [LARGE SCALE GENOMIC DNA]</scope>
    <source>
        <strain evidence="5">1YdBTEX2</strain>
        <plasmid evidence="5">Plasmid pve_Plasmid</plasmid>
    </source>
</reference>
<evidence type="ECO:0000313" key="4">
    <source>
        <dbReference type="EMBL" id="SBW85079.1"/>
    </source>
</evidence>
<dbReference type="Proteomes" id="UP000245431">
    <property type="component" value="Plasmid PVE_plasmid"/>
</dbReference>